<feature type="region of interest" description="Disordered" evidence="1">
    <location>
        <begin position="501"/>
        <end position="563"/>
    </location>
</feature>
<comment type="caution">
    <text evidence="4">The sequence shown here is derived from an EMBL/GenBank/DDBJ whole genome shotgun (WGS) entry which is preliminary data.</text>
</comment>
<name>A0AAE0I2X2_9PEZI</name>
<dbReference type="Gene3D" id="2.40.70.10">
    <property type="entry name" value="Acid Proteases"/>
    <property type="match status" value="1"/>
</dbReference>
<accession>A0AAE0I2X2</accession>
<gene>
    <name evidence="4" type="ORF">B0T19DRAFT_293622</name>
</gene>
<keyword evidence="2" id="KW-0812">Transmembrane</keyword>
<sequence length="563" mass="59931">MVLHMRPTLVSTVLLSNAITIVAQTSTSCPNPSTIELKLGNCTILGPEQADVNSWGIRIGVLNSSGLCVVPSTVVNTTFLTSSEICGDGQMVDVNGITMTAAQCRSRRGGYITRSSVPTAPTDSLDQQNQGWIGIKNVIQFAANATLQLLTETVTMVEGLITDGQQSTTSHLGLASSSILLQTLKGTGQIGALSWGLNSGSQSVEFPRDGSLVLGGYDSASLAGSFYEYDVVLDKLNNRICPLQILITGLTLNINGEVVETIVDNSDKLAACIEPYDNLFRLPKSDLGRFKDFYTKYTNSTAGALNPSDYKSTLLNLEPGIVYPKPAGAFNASLRFTINNELTVDIPHYEFERPLRGLDENGTVVLDQRNTELQIYGSPAPEDAPVLGKAFLSQLYLFVDYDRMKFSLAPQNLEAGTPLPKSSGGCPSSGTDTDTDSHTNLRTGLIVVGAVLGALLFLLVVLFVIHKVRGLPECLVVAGTWSRKRKQVKDPVDAEVAAELQKPNGASQPGSPASLRAVDGVGGAQQRDPNPQALNQPASPRNPAPLGIPVSNVGRRAAMTDVS</sequence>
<feature type="signal peptide" evidence="3">
    <location>
        <begin position="1"/>
        <end position="23"/>
    </location>
</feature>
<evidence type="ECO:0000256" key="1">
    <source>
        <dbReference type="SAM" id="MobiDB-lite"/>
    </source>
</evidence>
<dbReference type="PROSITE" id="PS51257">
    <property type="entry name" value="PROKAR_LIPOPROTEIN"/>
    <property type="match status" value="1"/>
</dbReference>
<evidence type="ECO:0000313" key="4">
    <source>
        <dbReference type="EMBL" id="KAK3317557.1"/>
    </source>
</evidence>
<dbReference type="AlphaFoldDB" id="A0AAE0I2X2"/>
<keyword evidence="2" id="KW-1133">Transmembrane helix</keyword>
<evidence type="ECO:0008006" key="6">
    <source>
        <dbReference type="Google" id="ProtNLM"/>
    </source>
</evidence>
<proteinExistence type="predicted"/>
<dbReference type="InterPro" id="IPR021109">
    <property type="entry name" value="Peptidase_aspartic_dom_sf"/>
</dbReference>
<feature type="chain" id="PRO_5041909968" description="Peptidase A1 domain-containing protein" evidence="3">
    <location>
        <begin position="24"/>
        <end position="563"/>
    </location>
</feature>
<keyword evidence="5" id="KW-1185">Reference proteome</keyword>
<dbReference type="EMBL" id="JAUEPO010000007">
    <property type="protein sequence ID" value="KAK3317557.1"/>
    <property type="molecule type" value="Genomic_DNA"/>
</dbReference>
<evidence type="ECO:0000256" key="3">
    <source>
        <dbReference type="SAM" id="SignalP"/>
    </source>
</evidence>
<reference evidence="4" key="2">
    <citation type="submission" date="2023-06" db="EMBL/GenBank/DDBJ databases">
        <authorList>
            <consortium name="Lawrence Berkeley National Laboratory"/>
            <person name="Haridas S."/>
            <person name="Hensen N."/>
            <person name="Bonometti L."/>
            <person name="Westerberg I."/>
            <person name="Brannstrom I.O."/>
            <person name="Guillou S."/>
            <person name="Cros-Aarteil S."/>
            <person name="Calhoun S."/>
            <person name="Kuo A."/>
            <person name="Mondo S."/>
            <person name="Pangilinan J."/>
            <person name="Riley R."/>
            <person name="Labutti K."/>
            <person name="Andreopoulos B."/>
            <person name="Lipzen A."/>
            <person name="Chen C."/>
            <person name="Yanf M."/>
            <person name="Daum C."/>
            <person name="Ng V."/>
            <person name="Clum A."/>
            <person name="Steindorff A."/>
            <person name="Ohm R."/>
            <person name="Martin F."/>
            <person name="Silar P."/>
            <person name="Natvig D."/>
            <person name="Lalanne C."/>
            <person name="Gautier V."/>
            <person name="Ament-Velasquez S.L."/>
            <person name="Kruys A."/>
            <person name="Hutchinson M.I."/>
            <person name="Powell A.J."/>
            <person name="Barry K."/>
            <person name="Miller A.N."/>
            <person name="Grigoriev I.V."/>
            <person name="Debuchy R."/>
            <person name="Gladieux P."/>
            <person name="Thoren M.H."/>
            <person name="Johannesson H."/>
        </authorList>
    </citation>
    <scope>NUCLEOTIDE SEQUENCE</scope>
    <source>
        <strain evidence="4">SMH4131-1</strain>
    </source>
</reference>
<keyword evidence="3" id="KW-0732">Signal</keyword>
<evidence type="ECO:0000256" key="2">
    <source>
        <dbReference type="SAM" id="Phobius"/>
    </source>
</evidence>
<feature type="transmembrane region" description="Helical" evidence="2">
    <location>
        <begin position="444"/>
        <end position="465"/>
    </location>
</feature>
<evidence type="ECO:0000313" key="5">
    <source>
        <dbReference type="Proteomes" id="UP001286456"/>
    </source>
</evidence>
<feature type="region of interest" description="Disordered" evidence="1">
    <location>
        <begin position="417"/>
        <end position="436"/>
    </location>
</feature>
<feature type="compositionally biased region" description="Polar residues" evidence="1">
    <location>
        <begin position="527"/>
        <end position="539"/>
    </location>
</feature>
<reference evidence="4" key="1">
    <citation type="journal article" date="2023" name="Mol. Phylogenet. Evol.">
        <title>Genome-scale phylogeny and comparative genomics of the fungal order Sordariales.</title>
        <authorList>
            <person name="Hensen N."/>
            <person name="Bonometti L."/>
            <person name="Westerberg I."/>
            <person name="Brannstrom I.O."/>
            <person name="Guillou S."/>
            <person name="Cros-Aarteil S."/>
            <person name="Calhoun S."/>
            <person name="Haridas S."/>
            <person name="Kuo A."/>
            <person name="Mondo S."/>
            <person name="Pangilinan J."/>
            <person name="Riley R."/>
            <person name="LaButti K."/>
            <person name="Andreopoulos B."/>
            <person name="Lipzen A."/>
            <person name="Chen C."/>
            <person name="Yan M."/>
            <person name="Daum C."/>
            <person name="Ng V."/>
            <person name="Clum A."/>
            <person name="Steindorff A."/>
            <person name="Ohm R.A."/>
            <person name="Martin F."/>
            <person name="Silar P."/>
            <person name="Natvig D.O."/>
            <person name="Lalanne C."/>
            <person name="Gautier V."/>
            <person name="Ament-Velasquez S.L."/>
            <person name="Kruys A."/>
            <person name="Hutchinson M.I."/>
            <person name="Powell A.J."/>
            <person name="Barry K."/>
            <person name="Miller A.N."/>
            <person name="Grigoriev I.V."/>
            <person name="Debuchy R."/>
            <person name="Gladieux P."/>
            <person name="Hiltunen Thoren M."/>
            <person name="Johannesson H."/>
        </authorList>
    </citation>
    <scope>NUCLEOTIDE SEQUENCE</scope>
    <source>
        <strain evidence="4">SMH4131-1</strain>
    </source>
</reference>
<protein>
    <recommendedName>
        <fullName evidence="6">Peptidase A1 domain-containing protein</fullName>
    </recommendedName>
</protein>
<keyword evidence="2" id="KW-0472">Membrane</keyword>
<dbReference type="Proteomes" id="UP001286456">
    <property type="component" value="Unassembled WGS sequence"/>
</dbReference>
<dbReference type="SUPFAM" id="SSF50630">
    <property type="entry name" value="Acid proteases"/>
    <property type="match status" value="1"/>
</dbReference>
<feature type="compositionally biased region" description="Low complexity" evidence="1">
    <location>
        <begin position="422"/>
        <end position="432"/>
    </location>
</feature>
<organism evidence="4 5">
    <name type="scientific">Cercophora scortea</name>
    <dbReference type="NCBI Taxonomy" id="314031"/>
    <lineage>
        <taxon>Eukaryota</taxon>
        <taxon>Fungi</taxon>
        <taxon>Dikarya</taxon>
        <taxon>Ascomycota</taxon>
        <taxon>Pezizomycotina</taxon>
        <taxon>Sordariomycetes</taxon>
        <taxon>Sordariomycetidae</taxon>
        <taxon>Sordariales</taxon>
        <taxon>Lasiosphaeriaceae</taxon>
        <taxon>Cercophora</taxon>
    </lineage>
</organism>